<reference evidence="1 2" key="1">
    <citation type="submission" date="2015-01" db="EMBL/GenBank/DDBJ databases">
        <title>Comparative genomics of non-oral Prevotella species.</title>
        <authorList>
            <person name="Accetto T."/>
            <person name="Nograsek B."/>
            <person name="Avgustin G."/>
        </authorList>
    </citation>
    <scope>NUCLEOTIDE SEQUENCE [LARGE SCALE GENOMIC DNA]</scope>
    <source>
        <strain evidence="1 2">P5-119</strain>
    </source>
</reference>
<dbReference type="Proteomes" id="UP000032046">
    <property type="component" value="Unassembled WGS sequence"/>
</dbReference>
<comment type="caution">
    <text evidence="1">The sequence shown here is derived from an EMBL/GenBank/DDBJ whole genome shotgun (WGS) entry which is preliminary data.</text>
</comment>
<gene>
    <name evidence="1" type="ORF">ST44_05695</name>
</gene>
<accession>A0A0D0IWB1</accession>
<organism evidence="1 2">
    <name type="scientific">Prevotella pectinovora</name>
    <dbReference type="NCBI Taxonomy" id="1602169"/>
    <lineage>
        <taxon>Bacteria</taxon>
        <taxon>Pseudomonadati</taxon>
        <taxon>Bacteroidota</taxon>
        <taxon>Bacteroidia</taxon>
        <taxon>Bacteroidales</taxon>
        <taxon>Prevotellaceae</taxon>
        <taxon>Prevotella</taxon>
    </lineage>
</organism>
<dbReference type="EMBL" id="JXQK01000051">
    <property type="protein sequence ID" value="KIP62721.1"/>
    <property type="molecule type" value="Genomic_DNA"/>
</dbReference>
<keyword evidence="2" id="KW-1185">Reference proteome</keyword>
<proteinExistence type="predicted"/>
<evidence type="ECO:0000313" key="2">
    <source>
        <dbReference type="Proteomes" id="UP000032046"/>
    </source>
</evidence>
<protein>
    <submittedName>
        <fullName evidence="1">Uncharacterized protein</fullName>
    </submittedName>
</protein>
<evidence type="ECO:0000313" key="1">
    <source>
        <dbReference type="EMBL" id="KIP62721.1"/>
    </source>
</evidence>
<name>A0A0D0IWB1_9BACT</name>
<dbReference type="AlphaFoldDB" id="A0A0D0IWB1"/>
<sequence length="62" mass="6407">MDDLKGKPGGSGAVGLFCVDKKTIFVLILGTVLAHVGHGAYPGWATCLPRLGTVAVQNVPKM</sequence>